<dbReference type="PANTHER" id="PTHR21461">
    <property type="entry name" value="GLYCOSYLTRANSFERASE FAMILY 92 PROTEIN"/>
    <property type="match status" value="1"/>
</dbReference>
<evidence type="ECO:0008006" key="11">
    <source>
        <dbReference type="Google" id="ProtNLM"/>
    </source>
</evidence>
<keyword evidence="5" id="KW-0812">Transmembrane</keyword>
<evidence type="ECO:0000256" key="7">
    <source>
        <dbReference type="ARBA" id="ARBA00023136"/>
    </source>
</evidence>
<keyword evidence="6" id="KW-1133">Transmembrane helix</keyword>
<dbReference type="Pfam" id="PF01697">
    <property type="entry name" value="Glyco_transf_92"/>
    <property type="match status" value="1"/>
</dbReference>
<keyword evidence="4" id="KW-0808">Transferase</keyword>
<keyword evidence="10" id="KW-1185">Reference proteome</keyword>
<gene>
    <name evidence="9" type="ORF">BASA50_009437</name>
</gene>
<dbReference type="EMBL" id="JAFCIX010000433">
    <property type="protein sequence ID" value="KAH6590462.1"/>
    <property type="molecule type" value="Genomic_DNA"/>
</dbReference>
<keyword evidence="7" id="KW-0472">Membrane</keyword>
<evidence type="ECO:0000313" key="10">
    <source>
        <dbReference type="Proteomes" id="UP001648503"/>
    </source>
</evidence>
<proteinExistence type="inferred from homology"/>
<accession>A0ABQ8F1P1</accession>
<evidence type="ECO:0000256" key="3">
    <source>
        <dbReference type="ARBA" id="ARBA00022676"/>
    </source>
</evidence>
<evidence type="ECO:0000256" key="5">
    <source>
        <dbReference type="ARBA" id="ARBA00022692"/>
    </source>
</evidence>
<evidence type="ECO:0000256" key="6">
    <source>
        <dbReference type="ARBA" id="ARBA00022989"/>
    </source>
</evidence>
<evidence type="ECO:0000256" key="8">
    <source>
        <dbReference type="SAM" id="MobiDB-lite"/>
    </source>
</evidence>
<protein>
    <recommendedName>
        <fullName evidence="11">Glycosyltransferase family 92 protein</fullName>
    </recommendedName>
</protein>
<organism evidence="9 10">
    <name type="scientific">Batrachochytrium salamandrivorans</name>
    <dbReference type="NCBI Taxonomy" id="1357716"/>
    <lineage>
        <taxon>Eukaryota</taxon>
        <taxon>Fungi</taxon>
        <taxon>Fungi incertae sedis</taxon>
        <taxon>Chytridiomycota</taxon>
        <taxon>Chytridiomycota incertae sedis</taxon>
        <taxon>Chytridiomycetes</taxon>
        <taxon>Rhizophydiales</taxon>
        <taxon>Rhizophydiales incertae sedis</taxon>
        <taxon>Batrachochytrium</taxon>
    </lineage>
</organism>
<name>A0ABQ8F1P1_9FUNG</name>
<dbReference type="Proteomes" id="UP001648503">
    <property type="component" value="Unassembled WGS sequence"/>
</dbReference>
<keyword evidence="3" id="KW-0328">Glycosyltransferase</keyword>
<comment type="subcellular location">
    <subcellularLocation>
        <location evidence="1">Membrane</location>
        <topology evidence="1">Single-pass membrane protein</topology>
    </subcellularLocation>
</comment>
<evidence type="ECO:0000256" key="4">
    <source>
        <dbReference type="ARBA" id="ARBA00022679"/>
    </source>
</evidence>
<dbReference type="PANTHER" id="PTHR21461:SF69">
    <property type="entry name" value="GLYCOSYLTRANSFERASE FAMILY 92 PROTEIN"/>
    <property type="match status" value="1"/>
</dbReference>
<comment type="similarity">
    <text evidence="2">Belongs to the glycosyltransferase 92 family.</text>
</comment>
<sequence length="905" mass="104726">MRPLYRVRLLVISAISLIVVLTTALFRSGVFVGQHEWLPIQHDYTDEQPSLRVLGQFVVPYNNELLTIKEYPISKVSKPNGEESDPPEFFLVAAAVVYNKRDYIVEWIEFHLLQGFDRFIIYDHMSTDDIDVHLKPYIESGIVELVVWPLDYNAMNMHPFGPRIWLSDEDKHAFEESFVNECLNVTDTWHIHGGCQRTAMQDAIARYRGRTEWISIFDVDEFFYITQTGKETTDLSSITTVRDILLINGTDYDHIRVPGKIFGTNGFLNTPLSKNGLPNRLVTEAYRYRTYVENITRLEEKYMTGRSYSEKSFARIRTVTNTVIHHFTFDNYESKGNIVREMLNDYSLVSMNHYQYLSHMQQNNKAFLNTNWGIYYWRPVDLLFCETADYSIGYLVPLLEYNIRIRHHHSHTNADIQRIDLGDLAETKKLDIKKDIQPAEGSHVNKKKLELCIAFTHINGEAHHLRRSVNTILHHLKLVERDIIFKTVLVMNEHSSPQEPSQPATLYLHDVIDQLDEVEILPANSFWAFALDRATARCSDAAYTLFMEDTWETRIQTGSMADYDRPGLELPMIRHAMRLMEHEENILEIWLGDIPVRQEAYEHTRTQWVKASYLPEIDRSASDIRLLRQKITDVDIKDAIWHDMFELYMKENQVVRRFGHHASKRSVKRQYTERVHTRAAVEDQQNATTLAKQSWPMTLERRSISLNDNSKTHIDATANTTELTRDNEADTTLSEDSDSVKESESVQQQDLLEDRHVQRARALSTEFYEWAIQQLGCQLHSECPAYTTYVRMQGMPGGSGLAVVRLGGTIKHNGRLSHLHSWMDAVKANPPQSSSLAIQETYGQDAIAHGLQSAHFCLTRPELQAECDLDPDYITDGSVTGIMWRQRILLDAERENPGFPDRPIE</sequence>
<evidence type="ECO:0000256" key="1">
    <source>
        <dbReference type="ARBA" id="ARBA00004167"/>
    </source>
</evidence>
<comment type="caution">
    <text evidence="9">The sequence shown here is derived from an EMBL/GenBank/DDBJ whole genome shotgun (WGS) entry which is preliminary data.</text>
</comment>
<reference evidence="9 10" key="1">
    <citation type="submission" date="2021-02" db="EMBL/GenBank/DDBJ databases">
        <title>Variation within the Batrachochytrium salamandrivorans European outbreak.</title>
        <authorList>
            <person name="Kelly M."/>
            <person name="Pasmans F."/>
            <person name="Shea T.P."/>
            <person name="Munoz J.F."/>
            <person name="Carranza S."/>
            <person name="Cuomo C.A."/>
            <person name="Martel A."/>
        </authorList>
    </citation>
    <scope>NUCLEOTIDE SEQUENCE [LARGE SCALE GENOMIC DNA]</scope>
    <source>
        <strain evidence="9 10">AMFP18/2</strain>
    </source>
</reference>
<evidence type="ECO:0000256" key="2">
    <source>
        <dbReference type="ARBA" id="ARBA00007647"/>
    </source>
</evidence>
<evidence type="ECO:0000313" key="9">
    <source>
        <dbReference type="EMBL" id="KAH6590462.1"/>
    </source>
</evidence>
<dbReference type="InterPro" id="IPR008166">
    <property type="entry name" value="Glyco_transf_92"/>
</dbReference>
<feature type="region of interest" description="Disordered" evidence="8">
    <location>
        <begin position="710"/>
        <end position="752"/>
    </location>
</feature>